<accession>A0ABR2L6Z0</accession>
<evidence type="ECO:0008006" key="3">
    <source>
        <dbReference type="Google" id="ProtNLM"/>
    </source>
</evidence>
<keyword evidence="2" id="KW-1185">Reference proteome</keyword>
<evidence type="ECO:0000313" key="1">
    <source>
        <dbReference type="EMBL" id="KAK8899074.1"/>
    </source>
</evidence>
<dbReference type="SUPFAM" id="SSF48403">
    <property type="entry name" value="Ankyrin repeat"/>
    <property type="match status" value="1"/>
</dbReference>
<dbReference type="EMBL" id="JAPFFF010000001">
    <property type="protein sequence ID" value="KAK8899074.1"/>
    <property type="molecule type" value="Genomic_DNA"/>
</dbReference>
<organism evidence="1 2">
    <name type="scientific">Tritrichomonas musculus</name>
    <dbReference type="NCBI Taxonomy" id="1915356"/>
    <lineage>
        <taxon>Eukaryota</taxon>
        <taxon>Metamonada</taxon>
        <taxon>Parabasalia</taxon>
        <taxon>Tritrichomonadida</taxon>
        <taxon>Tritrichomonadidae</taxon>
        <taxon>Tritrichomonas</taxon>
    </lineage>
</organism>
<reference evidence="1 2" key="1">
    <citation type="submission" date="2024-04" db="EMBL/GenBank/DDBJ databases">
        <title>Tritrichomonas musculus Genome.</title>
        <authorList>
            <person name="Alves-Ferreira E."/>
            <person name="Grigg M."/>
            <person name="Lorenzi H."/>
            <person name="Galac M."/>
        </authorList>
    </citation>
    <scope>NUCLEOTIDE SEQUENCE [LARGE SCALE GENOMIC DNA]</scope>
    <source>
        <strain evidence="1 2">EAF2021</strain>
    </source>
</reference>
<name>A0ABR2L6Z0_9EUKA</name>
<dbReference type="Proteomes" id="UP001470230">
    <property type="component" value="Unassembled WGS sequence"/>
</dbReference>
<evidence type="ECO:0000313" key="2">
    <source>
        <dbReference type="Proteomes" id="UP001470230"/>
    </source>
</evidence>
<dbReference type="PANTHER" id="PTHR24159:SF5">
    <property type="entry name" value="ANK_REP_REGION DOMAIN-CONTAINING PROTEIN"/>
    <property type="match status" value="1"/>
</dbReference>
<sequence>MESDDYLQMLQKSHDILLNFLNNEDNFCSDFNKLIYQLNEFEFQSCKKNMKFLLYILCQISKNHYRTQELISTIEKILLFYKKEIIEFFSDAEIFEIFKKSNRLILFLYKEGFIKIQYHVNYLVNNYYFSLFMSQEIYRFLNKQNCKRIKEMIDIYGPEVMDNFEEKRLKGENESYICSLIREDSIIEFVSYVSKTNLNLNSQIKKSFFETNSFLLKNSKTSLIEYASFFGSIQIFQFLKLNNVELTPSLWLYAIHGRNADIIHCLEESHIKPEDKTFKACLIEAIKCHHNDIAYYIQTNLLDDKNMDSYSYCFKYSNYAFIENCITNMKNICTTKKWSFSYMFLIDVPEFDINSKII</sequence>
<protein>
    <recommendedName>
        <fullName evidence="3">DUF3447 domain-containing protein</fullName>
    </recommendedName>
</protein>
<proteinExistence type="predicted"/>
<comment type="caution">
    <text evidence="1">The sequence shown here is derived from an EMBL/GenBank/DDBJ whole genome shotgun (WGS) entry which is preliminary data.</text>
</comment>
<dbReference type="PANTHER" id="PTHR24159">
    <property type="match status" value="1"/>
</dbReference>
<gene>
    <name evidence="1" type="ORF">M9Y10_001373</name>
</gene>
<dbReference type="InterPro" id="IPR036770">
    <property type="entry name" value="Ankyrin_rpt-contain_sf"/>
</dbReference>